<comment type="caution">
    <text evidence="2">The sequence shown here is derived from an EMBL/GenBank/DDBJ whole genome shotgun (WGS) entry which is preliminary data.</text>
</comment>
<organism evidence="2 3">
    <name type="scientific">Ligilactobacillus faecis</name>
    <dbReference type="NCBI Taxonomy" id="762833"/>
    <lineage>
        <taxon>Bacteria</taxon>
        <taxon>Bacillati</taxon>
        <taxon>Bacillota</taxon>
        <taxon>Bacilli</taxon>
        <taxon>Lactobacillales</taxon>
        <taxon>Lactobacillaceae</taxon>
        <taxon>Ligilactobacillus</taxon>
    </lineage>
</organism>
<keyword evidence="1" id="KW-1133">Transmembrane helix</keyword>
<feature type="transmembrane region" description="Helical" evidence="1">
    <location>
        <begin position="20"/>
        <end position="39"/>
    </location>
</feature>
<keyword evidence="3" id="KW-1185">Reference proteome</keyword>
<name>A0ABV4DPL7_9LACO</name>
<reference evidence="2 3" key="1">
    <citation type="submission" date="2024-03" db="EMBL/GenBank/DDBJ databases">
        <title>Mouse gut bacterial collection (mGBC) of GemPharmatech.</title>
        <authorList>
            <person name="He Y."/>
            <person name="Dong L."/>
            <person name="Wu D."/>
            <person name="Gao X."/>
            <person name="Lin Z."/>
        </authorList>
    </citation>
    <scope>NUCLEOTIDE SEQUENCE [LARGE SCALE GENOMIC DNA]</scope>
    <source>
        <strain evidence="2 3">15-30</strain>
    </source>
</reference>
<keyword evidence="1" id="KW-0812">Transmembrane</keyword>
<accession>A0ABV4DPL7</accession>
<evidence type="ECO:0000313" key="3">
    <source>
        <dbReference type="Proteomes" id="UP001565236"/>
    </source>
</evidence>
<proteinExistence type="predicted"/>
<dbReference type="EMBL" id="JBCLUF010000017">
    <property type="protein sequence ID" value="MEY8662420.1"/>
    <property type="molecule type" value="Genomic_DNA"/>
</dbReference>
<gene>
    <name evidence="2" type="ORF">AALT52_05905</name>
</gene>
<evidence type="ECO:0000313" key="2">
    <source>
        <dbReference type="EMBL" id="MEY8662420.1"/>
    </source>
</evidence>
<sequence>MDKLKKIDSWLTKALKNTFMVVGILATIYWILELILKLLGK</sequence>
<dbReference type="Proteomes" id="UP001565236">
    <property type="component" value="Unassembled WGS sequence"/>
</dbReference>
<dbReference type="RefSeq" id="WP_369941962.1">
    <property type="nucleotide sequence ID" value="NZ_JBCLUF010000017.1"/>
</dbReference>
<protein>
    <submittedName>
        <fullName evidence="2">Uncharacterized protein</fullName>
    </submittedName>
</protein>
<evidence type="ECO:0000256" key="1">
    <source>
        <dbReference type="SAM" id="Phobius"/>
    </source>
</evidence>
<keyword evidence="1" id="KW-0472">Membrane</keyword>